<accession>A0A6G0XVE5</accession>
<keyword evidence="2" id="KW-1185">Reference proteome</keyword>
<name>A0A6G0XVE5_9STRA</name>
<dbReference type="EMBL" id="VJMJ01000009">
    <property type="protein sequence ID" value="KAF0744457.1"/>
    <property type="molecule type" value="Genomic_DNA"/>
</dbReference>
<sequence>MLRRSIYRAFSTAKPAPPKPEYPTSFLSHLARQPLNAFNVGVTLLTLSLSVQLVNATSLHREEKSRNEKLVARVALLEDCLKELGVVVLTEEEQAKADEVAEMKKVDLALQEKAKNAPQSKGVMV</sequence>
<evidence type="ECO:0000313" key="2">
    <source>
        <dbReference type="Proteomes" id="UP000481153"/>
    </source>
</evidence>
<dbReference type="Proteomes" id="UP000481153">
    <property type="component" value="Unassembled WGS sequence"/>
</dbReference>
<organism evidence="1 2">
    <name type="scientific">Aphanomyces euteiches</name>
    <dbReference type="NCBI Taxonomy" id="100861"/>
    <lineage>
        <taxon>Eukaryota</taxon>
        <taxon>Sar</taxon>
        <taxon>Stramenopiles</taxon>
        <taxon>Oomycota</taxon>
        <taxon>Saprolegniomycetes</taxon>
        <taxon>Saprolegniales</taxon>
        <taxon>Verrucalvaceae</taxon>
        <taxon>Aphanomyces</taxon>
    </lineage>
</organism>
<dbReference type="VEuPathDB" id="FungiDB:AeMF1_001484"/>
<gene>
    <name evidence="1" type="ORF">Ae201684_000935</name>
</gene>
<protein>
    <submittedName>
        <fullName evidence="1">Uncharacterized protein</fullName>
    </submittedName>
</protein>
<reference evidence="1 2" key="1">
    <citation type="submission" date="2019-07" db="EMBL/GenBank/DDBJ databases">
        <title>Genomics analysis of Aphanomyces spp. identifies a new class of oomycete effector associated with host adaptation.</title>
        <authorList>
            <person name="Gaulin E."/>
        </authorList>
    </citation>
    <scope>NUCLEOTIDE SEQUENCE [LARGE SCALE GENOMIC DNA]</scope>
    <source>
        <strain evidence="1 2">ATCC 201684</strain>
    </source>
</reference>
<evidence type="ECO:0000313" key="1">
    <source>
        <dbReference type="EMBL" id="KAF0744457.1"/>
    </source>
</evidence>
<comment type="caution">
    <text evidence="1">The sequence shown here is derived from an EMBL/GenBank/DDBJ whole genome shotgun (WGS) entry which is preliminary data.</text>
</comment>
<dbReference type="AlphaFoldDB" id="A0A6G0XVE5"/>
<proteinExistence type="predicted"/>